<sequence>MEITTCNNTNMKILSYILFSCLLFPSIVWSQPKSPKLDSFDKLRQTILLGYIRQLSGKDSTGLNQKQVYYFYFEPPAEAISPHDEEESRLGQLKSDKTLFIRIPSEYCSCKSATDIKALPYRYFRRSHPREYELIEKDDFLWPALNSTAFLVYCPAKKGRKNQIIAAVWFWPSTRIGLISSTIPEKH</sequence>
<organism evidence="1 2">
    <name type="scientific">Arsenicibacter rosenii</name>
    <dbReference type="NCBI Taxonomy" id="1750698"/>
    <lineage>
        <taxon>Bacteria</taxon>
        <taxon>Pseudomonadati</taxon>
        <taxon>Bacteroidota</taxon>
        <taxon>Cytophagia</taxon>
        <taxon>Cytophagales</taxon>
        <taxon>Spirosomataceae</taxon>
        <taxon>Arsenicibacter</taxon>
    </lineage>
</organism>
<gene>
    <name evidence="1" type="ORF">BLX24_30155</name>
</gene>
<comment type="caution">
    <text evidence="1">The sequence shown here is derived from an EMBL/GenBank/DDBJ whole genome shotgun (WGS) entry which is preliminary data.</text>
</comment>
<proteinExistence type="predicted"/>
<evidence type="ECO:0000313" key="1">
    <source>
        <dbReference type="EMBL" id="OIN55480.1"/>
    </source>
</evidence>
<accession>A0A1S2VAN9</accession>
<evidence type="ECO:0000313" key="2">
    <source>
        <dbReference type="Proteomes" id="UP000181790"/>
    </source>
</evidence>
<protein>
    <submittedName>
        <fullName evidence="1">Uncharacterized protein</fullName>
    </submittedName>
</protein>
<dbReference type="AlphaFoldDB" id="A0A1S2VAN9"/>
<keyword evidence="2" id="KW-1185">Reference proteome</keyword>
<reference evidence="1 2" key="1">
    <citation type="submission" date="2016-10" db="EMBL/GenBank/DDBJ databases">
        <title>Arsenicibacter rosenii gen. nov., sp. nov., an efficient arsenic-methylating bacterium isolated from an arsenic-contaminated paddy soil.</title>
        <authorList>
            <person name="Huang K."/>
        </authorList>
    </citation>
    <scope>NUCLEOTIDE SEQUENCE [LARGE SCALE GENOMIC DNA]</scope>
    <source>
        <strain evidence="1 2">SM-1</strain>
    </source>
</reference>
<dbReference type="EMBL" id="MORL01000117">
    <property type="protein sequence ID" value="OIN55480.1"/>
    <property type="molecule type" value="Genomic_DNA"/>
</dbReference>
<name>A0A1S2VAN9_9BACT</name>
<dbReference type="Proteomes" id="UP000181790">
    <property type="component" value="Unassembled WGS sequence"/>
</dbReference>